<dbReference type="RefSeq" id="WP_053811736.1">
    <property type="nucleotide sequence ID" value="NZ_LIRS01000019.1"/>
</dbReference>
<evidence type="ECO:0000313" key="1">
    <source>
        <dbReference type="EMBL" id="KOY41670.1"/>
    </source>
</evidence>
<dbReference type="EMBL" id="LIRS01000019">
    <property type="protein sequence ID" value="KOY41670.1"/>
    <property type="molecule type" value="Genomic_DNA"/>
</dbReference>
<dbReference type="AlphaFoldDB" id="A0AAW3IZB1"/>
<reference evidence="1 2" key="1">
    <citation type="submission" date="2015-07" db="EMBL/GenBank/DDBJ databases">
        <title>Foodborne Vibrio parahaemolyticus Isolates.</title>
        <authorList>
            <person name="Ronholm J."/>
            <person name="Petronella N."/>
            <person name="Kenwell R."/>
            <person name="Banerjee S."/>
        </authorList>
    </citation>
    <scope>NUCLEOTIDE SEQUENCE [LARGE SCALE GENOMIC DNA]</scope>
    <source>
        <strain evidence="1 2">HS-06-05</strain>
    </source>
</reference>
<comment type="caution">
    <text evidence="1">The sequence shown here is derived from an EMBL/GenBank/DDBJ whole genome shotgun (WGS) entry which is preliminary data.</text>
</comment>
<proteinExistence type="predicted"/>
<gene>
    <name evidence="1" type="ORF">ACX05_04255</name>
</gene>
<dbReference type="Proteomes" id="UP000037697">
    <property type="component" value="Unassembled WGS sequence"/>
</dbReference>
<protein>
    <submittedName>
        <fullName evidence="1">Uncharacterized protein</fullName>
    </submittedName>
</protein>
<evidence type="ECO:0000313" key="2">
    <source>
        <dbReference type="Proteomes" id="UP000037697"/>
    </source>
</evidence>
<organism evidence="1 2">
    <name type="scientific">Vibrio parahaemolyticus</name>
    <dbReference type="NCBI Taxonomy" id="670"/>
    <lineage>
        <taxon>Bacteria</taxon>
        <taxon>Pseudomonadati</taxon>
        <taxon>Pseudomonadota</taxon>
        <taxon>Gammaproteobacteria</taxon>
        <taxon>Vibrionales</taxon>
        <taxon>Vibrionaceae</taxon>
        <taxon>Vibrio</taxon>
    </lineage>
</organism>
<sequence length="74" mass="8569">MSDENDKQEVTVVDIKMPFISIFFMWISQDVIWPITLAHVSHSELSISTFDRGTSNGQMNMLNIIHKEKLSWSI</sequence>
<name>A0AAW3IZB1_VIBPH</name>
<accession>A0AAW3IZB1</accession>